<dbReference type="GO" id="GO:0005829">
    <property type="term" value="C:cytosol"/>
    <property type="evidence" value="ECO:0007669"/>
    <property type="project" value="TreeGrafter"/>
</dbReference>
<dbReference type="Pfam" id="PF04352">
    <property type="entry name" value="ProQ"/>
    <property type="match status" value="1"/>
</dbReference>
<dbReference type="PANTHER" id="PTHR38106:SF1">
    <property type="entry name" value="RNA CHAPERONE PROQ"/>
    <property type="match status" value="1"/>
</dbReference>
<keyword evidence="6" id="KW-0614">Plasmid</keyword>
<gene>
    <name evidence="6" type="primary">proP</name>
</gene>
<evidence type="ECO:0000259" key="5">
    <source>
        <dbReference type="SMART" id="SM00945"/>
    </source>
</evidence>
<dbReference type="InterPro" id="IPR016103">
    <property type="entry name" value="ProQ/FinO"/>
</dbReference>
<dbReference type="InterPro" id="IPR036442">
    <property type="entry name" value="ProQ/FinO_sf"/>
</dbReference>
<feature type="region of interest" description="Disordered" evidence="4">
    <location>
        <begin position="1"/>
        <end position="37"/>
    </location>
</feature>
<dbReference type="GO" id="GO:0010608">
    <property type="term" value="P:post-transcriptional regulation of gene expression"/>
    <property type="evidence" value="ECO:0007669"/>
    <property type="project" value="InterPro"/>
</dbReference>
<keyword evidence="3" id="KW-0143">Chaperone</keyword>
<dbReference type="Gene3D" id="1.10.1710.10">
    <property type="entry name" value="ProQ/FinO domain"/>
    <property type="match status" value="1"/>
</dbReference>
<protein>
    <submittedName>
        <fullName evidence="6">ProP protein</fullName>
    </submittedName>
</protein>
<feature type="domain" description="ProQ/FinO" evidence="5">
    <location>
        <begin position="20"/>
        <end position="115"/>
    </location>
</feature>
<proteinExistence type="predicted"/>
<evidence type="ECO:0000256" key="4">
    <source>
        <dbReference type="SAM" id="MobiDB-lite"/>
    </source>
</evidence>
<sequence>MTEQKRPLLSIKRKPKIFVNPKHSSKPAPSPTKPAKPLKIGIAADIYQDIKGRELGLTRAKASAALMFYTQTRAYQEAVQVGDSRFDINGQPCGEITEEQKAHAAKQLENLKAAL</sequence>
<evidence type="ECO:0000256" key="2">
    <source>
        <dbReference type="ARBA" id="ARBA00022884"/>
    </source>
</evidence>
<dbReference type="SMART" id="SM00945">
    <property type="entry name" value="ProQ"/>
    <property type="match status" value="1"/>
</dbReference>
<organism evidence="6">
    <name type="scientific">Sodalis glossinidius</name>
    <dbReference type="NCBI Taxonomy" id="63612"/>
    <lineage>
        <taxon>Bacteria</taxon>
        <taxon>Pseudomonadati</taxon>
        <taxon>Pseudomonadota</taxon>
        <taxon>Gammaproteobacteria</taxon>
        <taxon>Enterobacterales</taxon>
        <taxon>Bruguierivoracaceae</taxon>
        <taxon>Sodalis</taxon>
    </lineage>
</organism>
<evidence type="ECO:0000256" key="1">
    <source>
        <dbReference type="ARBA" id="ARBA00022490"/>
    </source>
</evidence>
<name>Q4LBS4_SODGL</name>
<evidence type="ECO:0000256" key="3">
    <source>
        <dbReference type="ARBA" id="ARBA00023186"/>
    </source>
</evidence>
<dbReference type="GO" id="GO:0034057">
    <property type="term" value="F:RNA strand-exchange activity"/>
    <property type="evidence" value="ECO:0007669"/>
    <property type="project" value="InterPro"/>
</dbReference>
<evidence type="ECO:0000313" key="6">
    <source>
        <dbReference type="EMBL" id="CAI59410.1"/>
    </source>
</evidence>
<dbReference type="InterPro" id="IPR023529">
    <property type="entry name" value="ProQ"/>
</dbReference>
<keyword evidence="1" id="KW-0963">Cytoplasm</keyword>
<keyword evidence="2" id="KW-0694">RNA-binding</keyword>
<geneLocation type="plasmid" evidence="6">
    <name>pSG3</name>
</geneLocation>
<dbReference type="PANTHER" id="PTHR38106">
    <property type="entry name" value="RNA CHAPERONE PROQ"/>
    <property type="match status" value="1"/>
</dbReference>
<reference evidence="6" key="1">
    <citation type="journal article" date="2005" name="J. Bacteriol.">
        <title>Extrachromosomal DNA of the symbiont Sodalis glossinidius.</title>
        <authorList>
            <person name="Darby A.C."/>
            <person name="Lagnel J."/>
            <person name="Matthew C.Z."/>
            <person name="Bourtzis K."/>
            <person name="Maudlin I."/>
            <person name="Welburn S.C."/>
        </authorList>
    </citation>
    <scope>NUCLEOTIDE SEQUENCE [LARGE SCALE GENOMIC DNA]</scope>
    <source>
        <plasmid evidence="6">pSG3</plasmid>
    </source>
</reference>
<dbReference type="RefSeq" id="WP_011279268.1">
    <property type="nucleotide sequence ID" value="NC_007186.1"/>
</dbReference>
<accession>Q4LBS4</accession>
<dbReference type="GO" id="GO:0033592">
    <property type="term" value="F:RNA strand annealing activity"/>
    <property type="evidence" value="ECO:0007669"/>
    <property type="project" value="InterPro"/>
</dbReference>
<dbReference type="EMBL" id="AJ868437">
    <property type="protein sequence ID" value="CAI59410.1"/>
    <property type="molecule type" value="Genomic_DNA"/>
</dbReference>
<dbReference type="AlphaFoldDB" id="Q4LBS4"/>
<dbReference type="SUPFAM" id="SSF48657">
    <property type="entry name" value="FinO-like"/>
    <property type="match status" value="1"/>
</dbReference>